<evidence type="ECO:0000313" key="2">
    <source>
        <dbReference type="EMBL" id="KAK3870568.1"/>
    </source>
</evidence>
<keyword evidence="3" id="KW-1185">Reference proteome</keyword>
<reference evidence="2" key="1">
    <citation type="submission" date="2023-10" db="EMBL/GenBank/DDBJ databases">
        <title>Genome assemblies of two species of porcelain crab, Petrolisthes cinctipes and Petrolisthes manimaculis (Anomura: Porcellanidae).</title>
        <authorList>
            <person name="Angst P."/>
        </authorList>
    </citation>
    <scope>NUCLEOTIDE SEQUENCE</scope>
    <source>
        <strain evidence="2">PB745_01</strain>
        <tissue evidence="2">Gill</tissue>
    </source>
</reference>
<sequence>MPTHLAERSPYIAQARHGGINLPSCQRNPSLIHTNPVLVAPRYTPTPNYTRKGTPPPQHSPTLSKQHHNTPPHCQNNTIILPHTVQTTPSQLQTPLHKPTSTRLLHYY</sequence>
<organism evidence="2 3">
    <name type="scientific">Petrolisthes cinctipes</name>
    <name type="common">Flat porcelain crab</name>
    <dbReference type="NCBI Taxonomy" id="88211"/>
    <lineage>
        <taxon>Eukaryota</taxon>
        <taxon>Metazoa</taxon>
        <taxon>Ecdysozoa</taxon>
        <taxon>Arthropoda</taxon>
        <taxon>Crustacea</taxon>
        <taxon>Multicrustacea</taxon>
        <taxon>Malacostraca</taxon>
        <taxon>Eumalacostraca</taxon>
        <taxon>Eucarida</taxon>
        <taxon>Decapoda</taxon>
        <taxon>Pleocyemata</taxon>
        <taxon>Anomura</taxon>
        <taxon>Galatheoidea</taxon>
        <taxon>Porcellanidae</taxon>
        <taxon>Petrolisthes</taxon>
    </lineage>
</organism>
<evidence type="ECO:0000256" key="1">
    <source>
        <dbReference type="SAM" id="MobiDB-lite"/>
    </source>
</evidence>
<proteinExistence type="predicted"/>
<feature type="region of interest" description="Disordered" evidence="1">
    <location>
        <begin position="42"/>
        <end position="108"/>
    </location>
</feature>
<feature type="compositionally biased region" description="Polar residues" evidence="1">
    <location>
        <begin position="72"/>
        <end position="108"/>
    </location>
</feature>
<protein>
    <submittedName>
        <fullName evidence="2">Uncharacterized protein</fullName>
    </submittedName>
</protein>
<dbReference type="EMBL" id="JAWQEG010002646">
    <property type="protein sequence ID" value="KAK3870568.1"/>
    <property type="molecule type" value="Genomic_DNA"/>
</dbReference>
<dbReference type="AlphaFoldDB" id="A0AAE1FB11"/>
<evidence type="ECO:0000313" key="3">
    <source>
        <dbReference type="Proteomes" id="UP001286313"/>
    </source>
</evidence>
<comment type="caution">
    <text evidence="2">The sequence shown here is derived from an EMBL/GenBank/DDBJ whole genome shotgun (WGS) entry which is preliminary data.</text>
</comment>
<name>A0AAE1FB11_PETCI</name>
<gene>
    <name evidence="2" type="ORF">Pcinc_024223</name>
</gene>
<accession>A0AAE1FB11</accession>
<dbReference type="Proteomes" id="UP001286313">
    <property type="component" value="Unassembled WGS sequence"/>
</dbReference>